<protein>
    <submittedName>
        <fullName evidence="1">NusG domain II-containing protein</fullName>
    </submittedName>
</protein>
<organism evidence="1 2">
    <name type="scientific">Thiobacillus sedimenti</name>
    <dbReference type="NCBI Taxonomy" id="3110231"/>
    <lineage>
        <taxon>Bacteria</taxon>
        <taxon>Pseudomonadati</taxon>
        <taxon>Pseudomonadota</taxon>
        <taxon>Betaproteobacteria</taxon>
        <taxon>Nitrosomonadales</taxon>
        <taxon>Thiobacillaceae</taxon>
        <taxon>Thiobacillus</taxon>
    </lineage>
</organism>
<reference evidence="1 2" key="1">
    <citation type="submission" date="2023-12" db="EMBL/GenBank/DDBJ databases">
        <title>Thiobacillus sedimentum sp. nov., a chemolithoautotrophic sulfur-oxidizing bacterium isolated from freshwater sediment.</title>
        <authorList>
            <person name="Luo J."/>
            <person name="Dai C."/>
        </authorList>
    </citation>
    <scope>NUCLEOTIDE SEQUENCE [LARGE SCALE GENOMIC DNA]</scope>
    <source>
        <strain evidence="1 2">SCUT-2</strain>
    </source>
</reference>
<keyword evidence="2" id="KW-1185">Reference proteome</keyword>
<dbReference type="EMBL" id="CP141769">
    <property type="protein sequence ID" value="WRS39847.1"/>
    <property type="molecule type" value="Genomic_DNA"/>
</dbReference>
<evidence type="ECO:0000313" key="2">
    <source>
        <dbReference type="Proteomes" id="UP001334732"/>
    </source>
</evidence>
<dbReference type="Proteomes" id="UP001334732">
    <property type="component" value="Chromosome"/>
</dbReference>
<dbReference type="CDD" id="cd09910">
    <property type="entry name" value="NGN-insert_like"/>
    <property type="match status" value="1"/>
</dbReference>
<dbReference type="Pfam" id="PF07009">
    <property type="entry name" value="NusG_II"/>
    <property type="match status" value="1"/>
</dbReference>
<accession>A0ABZ1CKQ3</accession>
<name>A0ABZ1CKQ3_9PROT</name>
<dbReference type="Gene3D" id="2.60.320.10">
    <property type="entry name" value="N-utilization substance G protein NusG, insert domain"/>
    <property type="match status" value="1"/>
</dbReference>
<sequence length="121" mass="12725">MMDLRAGDVGVLLAGAGVVVTLAVWGWGGAHGDTVVIRAAGKVIETASLTRARTYAVQGPLGTTEIEIRPGRARIARDPSPRQLCVKQGWLTQAGQAALCLPNQVSLEIRGRAVAYDTLGY</sequence>
<gene>
    <name evidence="1" type="ORF">VA613_02995</name>
</gene>
<dbReference type="RefSeq" id="WP_324780379.1">
    <property type="nucleotide sequence ID" value="NZ_CP141769.1"/>
</dbReference>
<dbReference type="InterPro" id="IPR038690">
    <property type="entry name" value="NusG_2_sf"/>
</dbReference>
<proteinExistence type="predicted"/>
<evidence type="ECO:0000313" key="1">
    <source>
        <dbReference type="EMBL" id="WRS39847.1"/>
    </source>
</evidence>